<reference evidence="8 9" key="1">
    <citation type="journal article" date="2012" name="J. Bacteriol.">
        <title>Genome sequence of an alkane-degrading bacterium, Alcanivorax pacificus type strain W11-5, isolated from deep sea sediment.</title>
        <authorList>
            <person name="Lai Q."/>
            <person name="Shao Z."/>
        </authorList>
    </citation>
    <scope>NUCLEOTIDE SEQUENCE [LARGE SCALE GENOMIC DNA]</scope>
    <source>
        <strain evidence="8 9">W11-5</strain>
    </source>
</reference>
<evidence type="ECO:0000256" key="5">
    <source>
        <dbReference type="ARBA" id="ARBA00022837"/>
    </source>
</evidence>
<dbReference type="STRING" id="391936.S7S_03250"/>
<comment type="subcellular location">
    <subcellularLocation>
        <location evidence="1">Fimbrium</location>
    </subcellularLocation>
</comment>
<evidence type="ECO:0000256" key="2">
    <source>
        <dbReference type="ARBA" id="ARBA00008387"/>
    </source>
</evidence>
<organism evidence="8 9">
    <name type="scientific">Isoalcanivorax pacificus W11-5</name>
    <dbReference type="NCBI Taxonomy" id="391936"/>
    <lineage>
        <taxon>Bacteria</taxon>
        <taxon>Pseudomonadati</taxon>
        <taxon>Pseudomonadota</taxon>
        <taxon>Gammaproteobacteria</taxon>
        <taxon>Oceanospirillales</taxon>
        <taxon>Alcanivoracaceae</taxon>
        <taxon>Isoalcanivorax</taxon>
    </lineage>
</organism>
<dbReference type="GO" id="GO:0009289">
    <property type="term" value="C:pilus"/>
    <property type="evidence" value="ECO:0007669"/>
    <property type="project" value="UniProtKB-SubCell"/>
</dbReference>
<dbReference type="GO" id="GO:0046872">
    <property type="term" value="F:metal ion binding"/>
    <property type="evidence" value="ECO:0007669"/>
    <property type="project" value="UniProtKB-KW"/>
</dbReference>
<dbReference type="InterPro" id="IPR008707">
    <property type="entry name" value="B-propeller_PilY1"/>
</dbReference>
<sequence length="756" mass="81759">MAYHAHTTDLRDDLEGDQTVSTHWVDVLENSYLEPINRNQYYLAAKYGGFRVPEGFDPASPESDMIQDQDWHTSGEMLYPGNQNNLSGQPIKRPDNYYLAGRADRMVASLEAAFATIVANIQASSASIAANSTRLDTDTLVFQARFNSASWRGDLFAYRLQSDGSLGSVPQWDAASVLDGMNLADRNVLFAGSSGTLEPFSWENLSAAQRTILNNNDLGESRIAYLTGNRTQERQNGGPFRTRSSRLGDIVNSNPAFSGQESYGYHRLPGAEGSSYYSFYQQKRNEELRPPVVYVGANDGMLHAFHADTGEELFAYVPSMVLPQMAALSEPGYEHRYSVDGSPTIADAYIDGEWRTVLIGALGAGGRGLFALDITHPNEPELLWEFTHPELGEGVEEVSVVRTEVGNQDDPKWIVALGNGYNSASGQAALLLIDLASGEMLAESPVYTGAGSVDEPNGMAAVIAISSSGGRTADTMYAGDLQGNLWKFDQIQANGNNKGVWRLADGEDEPLFTAVSPDQGAPRQPITSKPEAGFNSDGQVMIYFGTGKYLEAVDVESSGLRFTHSAYGIVDDGSLGITRDDLIEQEIIYEDTAHDRQVRVVSNNPRTENSMGWYLDLVPPGNNGESNGERIVVRPVLRGESVVFVTLIPSSSPCDTGGTSWMMALSRDTGGRIDGGVFDVDGDGVVDENDYVVIDGVEVPVSGLGSESGILTRPNILAGIDGVDSGYVTGSTGDTERFNIQGDGTGLGRQSWRQLR</sequence>
<dbReference type="KEGG" id="apac:S7S_03250"/>
<keyword evidence="9" id="KW-1185">Reference proteome</keyword>
<gene>
    <name evidence="8" type="ORF">S7S_03250</name>
</gene>
<comment type="similarity">
    <text evidence="2">Belongs to the PilY1 family.</text>
</comment>
<dbReference type="EMBL" id="CP004387">
    <property type="protein sequence ID" value="AJD47072.1"/>
    <property type="molecule type" value="Genomic_DNA"/>
</dbReference>
<dbReference type="SUPFAM" id="SSF50998">
    <property type="entry name" value="Quinoprotein alcohol dehydrogenase-like"/>
    <property type="match status" value="1"/>
</dbReference>
<dbReference type="HOGENOM" id="CLU_001890_3_1_6"/>
<dbReference type="InterPro" id="IPR018247">
    <property type="entry name" value="EF_Hand_1_Ca_BS"/>
</dbReference>
<dbReference type="AlphaFoldDB" id="A0A0B4XL29"/>
<evidence type="ECO:0000256" key="4">
    <source>
        <dbReference type="ARBA" id="ARBA00022723"/>
    </source>
</evidence>
<dbReference type="Pfam" id="PF05567">
    <property type="entry name" value="T4P_PilY1"/>
    <property type="match status" value="1"/>
</dbReference>
<evidence type="ECO:0000313" key="9">
    <source>
        <dbReference type="Proteomes" id="UP000006764"/>
    </source>
</evidence>
<evidence type="ECO:0000256" key="3">
    <source>
        <dbReference type="ARBA" id="ARBA00022558"/>
    </source>
</evidence>
<dbReference type="InterPro" id="IPR011047">
    <property type="entry name" value="Quinoprotein_ADH-like_sf"/>
</dbReference>
<dbReference type="Proteomes" id="UP000006764">
    <property type="component" value="Chromosome"/>
</dbReference>
<keyword evidence="4" id="KW-0479">Metal-binding</keyword>
<evidence type="ECO:0000259" key="7">
    <source>
        <dbReference type="Pfam" id="PF05567"/>
    </source>
</evidence>
<proteinExistence type="inferred from homology"/>
<keyword evidence="5" id="KW-0106">Calcium</keyword>
<dbReference type="InterPro" id="IPR015943">
    <property type="entry name" value="WD40/YVTN_repeat-like_dom_sf"/>
</dbReference>
<dbReference type="Gene3D" id="2.130.10.10">
    <property type="entry name" value="YVTN repeat-like/Quinoprotein amine dehydrogenase"/>
    <property type="match status" value="1"/>
</dbReference>
<accession>A0A0B4XL29</accession>
<keyword evidence="6" id="KW-0281">Fimbrium</keyword>
<evidence type="ECO:0000256" key="1">
    <source>
        <dbReference type="ARBA" id="ARBA00004561"/>
    </source>
</evidence>
<feature type="domain" description="PilY1 beta-propeller" evidence="7">
    <location>
        <begin position="247"/>
        <end position="576"/>
    </location>
</feature>
<protein>
    <submittedName>
        <fullName evidence="8">Tfp pilus assembly protein, tip-associated adhesin PilY1</fullName>
    </submittedName>
</protein>
<evidence type="ECO:0000313" key="8">
    <source>
        <dbReference type="EMBL" id="AJD47072.1"/>
    </source>
</evidence>
<keyword evidence="3" id="KW-1029">Fimbrium biogenesis</keyword>
<name>A0A0B4XL29_9GAMM</name>
<evidence type="ECO:0000256" key="6">
    <source>
        <dbReference type="ARBA" id="ARBA00023263"/>
    </source>
</evidence>
<dbReference type="PROSITE" id="PS00018">
    <property type="entry name" value="EF_HAND_1"/>
    <property type="match status" value="1"/>
</dbReference>